<keyword evidence="2" id="KW-0472">Membrane</keyword>
<feature type="transmembrane region" description="Helical" evidence="2">
    <location>
        <begin position="330"/>
        <end position="349"/>
    </location>
</feature>
<evidence type="ECO:0000256" key="2">
    <source>
        <dbReference type="SAM" id="Phobius"/>
    </source>
</evidence>
<feature type="transmembrane region" description="Helical" evidence="2">
    <location>
        <begin position="304"/>
        <end position="323"/>
    </location>
</feature>
<organism evidence="3 4">
    <name type="scientific">Ruminococcus hominis</name>
    <dbReference type="NCBI Taxonomy" id="2763065"/>
    <lineage>
        <taxon>Bacteria</taxon>
        <taxon>Bacillati</taxon>
        <taxon>Bacillota</taxon>
        <taxon>Clostridia</taxon>
        <taxon>Eubacteriales</taxon>
        <taxon>Oscillospiraceae</taxon>
        <taxon>Ruminococcus</taxon>
    </lineage>
</organism>
<reference evidence="3 4" key="1">
    <citation type="submission" date="2020-08" db="EMBL/GenBank/DDBJ databases">
        <title>Genome public.</title>
        <authorList>
            <person name="Liu C."/>
            <person name="Sun Q."/>
        </authorList>
    </citation>
    <scope>NUCLEOTIDE SEQUENCE [LARGE SCALE GENOMIC DNA]</scope>
    <source>
        <strain evidence="3 4">NSJ-13</strain>
    </source>
</reference>
<comment type="caution">
    <text evidence="3">The sequence shown here is derived from an EMBL/GenBank/DDBJ whole genome shotgun (WGS) entry which is preliminary data.</text>
</comment>
<feature type="transmembrane region" description="Helical" evidence="2">
    <location>
        <begin position="355"/>
        <end position="377"/>
    </location>
</feature>
<sequence>MKCPLCGKDVILQQKQVGTNENGEPIMNQYAICKDCKKQWNLDKQRAKKMAAKKAVEDAKQAEPARSDEEKKAVKKSRPVNGEDAPRKRRPVNEDGTPKKHRTTDGEATPKKRRPVNEDGTPKKRRTADGEATPKKRRPVNEDGTPKKRRPVNEDGTPKKRRTADGEAAPKKRRPIEEEAALSSASETTEEQKYSNIPPQHVRAKREHAMRKGYEDMLSTDPSYKSNKISNTDDLSDLKQRTMNAYDDMNDDDDWDDEYEPKARFRVLRVLLGILSIGGFGFCVYSALMAGLDGILSGDTASAGMTYAILAACMFVSALLLLIMQKSNSVFAFILPMILYLGGGVYAFMKRQGEANLLYCAIAGLVLAVIFLILTIASRGDSDDYDPSDDYDDPFEDDFDN</sequence>
<dbReference type="RefSeq" id="WP_186865053.1">
    <property type="nucleotide sequence ID" value="NZ_JACOPE010000001.1"/>
</dbReference>
<accession>A0ABR7G839</accession>
<keyword evidence="2" id="KW-1133">Transmembrane helix</keyword>
<dbReference type="EMBL" id="JACOPE010000001">
    <property type="protein sequence ID" value="MBC5683615.1"/>
    <property type="molecule type" value="Genomic_DNA"/>
</dbReference>
<evidence type="ECO:0000313" key="4">
    <source>
        <dbReference type="Proteomes" id="UP000631576"/>
    </source>
</evidence>
<evidence type="ECO:0008006" key="5">
    <source>
        <dbReference type="Google" id="ProtNLM"/>
    </source>
</evidence>
<evidence type="ECO:0000313" key="3">
    <source>
        <dbReference type="EMBL" id="MBC5683615.1"/>
    </source>
</evidence>
<feature type="compositionally biased region" description="Basic and acidic residues" evidence="1">
    <location>
        <begin position="54"/>
        <end position="72"/>
    </location>
</feature>
<keyword evidence="2" id="KW-0812">Transmembrane</keyword>
<feature type="compositionally biased region" description="Basic and acidic residues" evidence="1">
    <location>
        <begin position="91"/>
        <end position="170"/>
    </location>
</feature>
<gene>
    <name evidence="3" type="ORF">H8S40_08565</name>
</gene>
<feature type="region of interest" description="Disordered" evidence="1">
    <location>
        <begin position="52"/>
        <end position="208"/>
    </location>
</feature>
<evidence type="ECO:0000256" key="1">
    <source>
        <dbReference type="SAM" id="MobiDB-lite"/>
    </source>
</evidence>
<protein>
    <recommendedName>
        <fullName evidence="5">MFS transporter</fullName>
    </recommendedName>
</protein>
<feature type="transmembrane region" description="Helical" evidence="2">
    <location>
        <begin position="270"/>
        <end position="292"/>
    </location>
</feature>
<proteinExistence type="predicted"/>
<dbReference type="Proteomes" id="UP000631576">
    <property type="component" value="Unassembled WGS sequence"/>
</dbReference>
<keyword evidence="4" id="KW-1185">Reference proteome</keyword>
<name>A0ABR7G839_9FIRM</name>